<gene>
    <name evidence="1" type="ORF">ACFFIP_14940</name>
</gene>
<sequence>MGIITELFYLPSLEYFTAILDQEEICIDGLERYQKQTYRNRTQILLANKVETLSVPVLGGNKKIQYRNVKIDYHQKWKNVHLRGLQSAYGKAPYFEFFFPYLEKVYQKNPVFLFDLNMELLTVCLKLLKLDVKLSVLEKEGQNQSFTDIRGLLDAKIDFSERGIYRVREYPQLFGADFEPNLSIVDLLFCEGVNAGNILRASQKND</sequence>
<evidence type="ECO:0000313" key="2">
    <source>
        <dbReference type="Proteomes" id="UP001589797"/>
    </source>
</evidence>
<accession>A0ABV6FW08</accession>
<dbReference type="Pfam" id="PF08889">
    <property type="entry name" value="WbqC"/>
    <property type="match status" value="2"/>
</dbReference>
<dbReference type="EMBL" id="JBHLWI010000040">
    <property type="protein sequence ID" value="MFC0263987.1"/>
    <property type="molecule type" value="Genomic_DNA"/>
</dbReference>
<dbReference type="RefSeq" id="WP_382388492.1">
    <property type="nucleotide sequence ID" value="NZ_JBHLWI010000040.1"/>
</dbReference>
<proteinExistence type="predicted"/>
<comment type="caution">
    <text evidence="1">The sequence shown here is derived from an EMBL/GenBank/DDBJ whole genome shotgun (WGS) entry which is preliminary data.</text>
</comment>
<protein>
    <submittedName>
        <fullName evidence="1">WbqC family protein</fullName>
    </submittedName>
</protein>
<dbReference type="Proteomes" id="UP001589797">
    <property type="component" value="Unassembled WGS sequence"/>
</dbReference>
<keyword evidence="2" id="KW-1185">Reference proteome</keyword>
<evidence type="ECO:0000313" key="1">
    <source>
        <dbReference type="EMBL" id="MFC0263987.1"/>
    </source>
</evidence>
<name>A0ABV6FW08_9BACT</name>
<organism evidence="1 2">
    <name type="scientific">Fontibacter flavus</name>
    <dbReference type="NCBI Taxonomy" id="654838"/>
    <lineage>
        <taxon>Bacteria</taxon>
        <taxon>Pseudomonadati</taxon>
        <taxon>Bacteroidota</taxon>
        <taxon>Cytophagia</taxon>
        <taxon>Cytophagales</taxon>
        <taxon>Cyclobacteriaceae</taxon>
        <taxon>Fontibacter</taxon>
    </lineage>
</organism>
<dbReference type="InterPro" id="IPR014985">
    <property type="entry name" value="WbqC"/>
</dbReference>
<reference evidence="1 2" key="1">
    <citation type="submission" date="2024-09" db="EMBL/GenBank/DDBJ databases">
        <authorList>
            <person name="Sun Q."/>
            <person name="Mori K."/>
        </authorList>
    </citation>
    <scope>NUCLEOTIDE SEQUENCE [LARGE SCALE GENOMIC DNA]</scope>
    <source>
        <strain evidence="1 2">CCM 7650</strain>
    </source>
</reference>